<proteinExistence type="predicted"/>
<accession>A0A251SW78</accession>
<reference evidence="2" key="1">
    <citation type="journal article" date="2017" name="Nature">
        <title>The sunflower genome provides insights into oil metabolism, flowering and Asterid evolution.</title>
        <authorList>
            <person name="Badouin H."/>
            <person name="Gouzy J."/>
            <person name="Grassa C.J."/>
            <person name="Murat F."/>
            <person name="Staton S.E."/>
            <person name="Cottret L."/>
            <person name="Lelandais-Briere C."/>
            <person name="Owens G.L."/>
            <person name="Carrere S."/>
            <person name="Mayjonade B."/>
            <person name="Legrand L."/>
            <person name="Gill N."/>
            <person name="Kane N.C."/>
            <person name="Bowers J.E."/>
            <person name="Hubner S."/>
            <person name="Bellec A."/>
            <person name="Berard A."/>
            <person name="Berges H."/>
            <person name="Blanchet N."/>
            <person name="Boniface M.C."/>
            <person name="Brunel D."/>
            <person name="Catrice O."/>
            <person name="Chaidir N."/>
            <person name="Claudel C."/>
            <person name="Donnadieu C."/>
            <person name="Faraut T."/>
            <person name="Fievet G."/>
            <person name="Helmstetter N."/>
            <person name="King M."/>
            <person name="Knapp S.J."/>
            <person name="Lai Z."/>
            <person name="Le Paslier M.C."/>
            <person name="Lippi Y."/>
            <person name="Lorenzon L."/>
            <person name="Mandel J.R."/>
            <person name="Marage G."/>
            <person name="Marchand G."/>
            <person name="Marquand E."/>
            <person name="Bret-Mestries E."/>
            <person name="Morien E."/>
            <person name="Nambeesan S."/>
            <person name="Nguyen T."/>
            <person name="Pegot-Espagnet P."/>
            <person name="Pouilly N."/>
            <person name="Raftis F."/>
            <person name="Sallet E."/>
            <person name="Schiex T."/>
            <person name="Thomas J."/>
            <person name="Vandecasteele C."/>
            <person name="Vares D."/>
            <person name="Vear F."/>
            <person name="Vautrin S."/>
            <person name="Crespi M."/>
            <person name="Mangin B."/>
            <person name="Burke J.M."/>
            <person name="Salse J."/>
            <person name="Munos S."/>
            <person name="Vincourt P."/>
            <person name="Rieseberg L.H."/>
            <person name="Langlade N.B."/>
        </authorList>
    </citation>
    <scope>NUCLEOTIDE SEQUENCE [LARGE SCALE GENOMIC DNA]</scope>
    <source>
        <strain evidence="2">cv. SF193</strain>
    </source>
</reference>
<protein>
    <submittedName>
        <fullName evidence="1">Uncharacterized protein</fullName>
    </submittedName>
</protein>
<evidence type="ECO:0000313" key="2">
    <source>
        <dbReference type="Proteomes" id="UP000215914"/>
    </source>
</evidence>
<sequence>MTVEGLKVFKIETNTNKTKKIKNSNTLSVLRSNQTRGRGRPGSNLIQNEIQAKISDPHCKRVTRKGSRSVERANRCGRTFEGLALKVILGTLRRAIKHV</sequence>
<dbReference type="EMBL" id="CM007902">
    <property type="protein sequence ID" value="OTG03107.1"/>
    <property type="molecule type" value="Genomic_DNA"/>
</dbReference>
<dbReference type="Proteomes" id="UP000215914">
    <property type="component" value="Chromosome 13"/>
</dbReference>
<name>A0A251SW78_HELAN</name>
<keyword evidence="2" id="KW-1185">Reference proteome</keyword>
<evidence type="ECO:0000313" key="1">
    <source>
        <dbReference type="EMBL" id="OTG03107.1"/>
    </source>
</evidence>
<dbReference type="AlphaFoldDB" id="A0A251SW78"/>
<gene>
    <name evidence="1" type="ORF">HannXRQ_Chr13g0420431</name>
</gene>
<organism evidence="1 2">
    <name type="scientific">Helianthus annuus</name>
    <name type="common">Common sunflower</name>
    <dbReference type="NCBI Taxonomy" id="4232"/>
    <lineage>
        <taxon>Eukaryota</taxon>
        <taxon>Viridiplantae</taxon>
        <taxon>Streptophyta</taxon>
        <taxon>Embryophyta</taxon>
        <taxon>Tracheophyta</taxon>
        <taxon>Spermatophyta</taxon>
        <taxon>Magnoliopsida</taxon>
        <taxon>eudicotyledons</taxon>
        <taxon>Gunneridae</taxon>
        <taxon>Pentapetalae</taxon>
        <taxon>asterids</taxon>
        <taxon>campanulids</taxon>
        <taxon>Asterales</taxon>
        <taxon>Asteraceae</taxon>
        <taxon>Asteroideae</taxon>
        <taxon>Heliantheae alliance</taxon>
        <taxon>Heliantheae</taxon>
        <taxon>Helianthus</taxon>
    </lineage>
</organism>
<dbReference type="InParanoid" id="A0A251SW78"/>